<dbReference type="InterPro" id="IPR006016">
    <property type="entry name" value="UspA"/>
</dbReference>
<proteinExistence type="inferred from homology"/>
<name>A0A1G1T3G7_9BACT</name>
<dbReference type="OrthoDB" id="1522603at2"/>
<evidence type="ECO:0000313" key="3">
    <source>
        <dbReference type="EMBL" id="OGX85405.1"/>
    </source>
</evidence>
<dbReference type="RefSeq" id="WP_070728397.1">
    <property type="nucleotide sequence ID" value="NZ_MDZB01000106.1"/>
</dbReference>
<gene>
    <name evidence="3" type="ORF">BEN47_14920</name>
</gene>
<dbReference type="Gene3D" id="3.40.50.12370">
    <property type="match status" value="1"/>
</dbReference>
<protein>
    <recommendedName>
        <fullName evidence="2">UspA domain-containing protein</fullName>
    </recommendedName>
</protein>
<keyword evidence="4" id="KW-1185">Reference proteome</keyword>
<dbReference type="PANTHER" id="PTHR46268">
    <property type="entry name" value="STRESS RESPONSE PROTEIN NHAX"/>
    <property type="match status" value="1"/>
</dbReference>
<comment type="caution">
    <text evidence="3">The sequence shown here is derived from an EMBL/GenBank/DDBJ whole genome shotgun (WGS) entry which is preliminary data.</text>
</comment>
<feature type="domain" description="UspA" evidence="2">
    <location>
        <begin position="7"/>
        <end position="135"/>
    </location>
</feature>
<dbReference type="AlphaFoldDB" id="A0A1G1T3G7"/>
<dbReference type="SUPFAM" id="SSF52402">
    <property type="entry name" value="Adenine nucleotide alpha hydrolases-like"/>
    <property type="match status" value="2"/>
</dbReference>
<reference evidence="3 4" key="1">
    <citation type="submission" date="2016-08" db="EMBL/GenBank/DDBJ databases">
        <title>Hymenobacter coccineus sp. nov., Hymenobacter lapidarius sp. nov. and Hymenobacter glacialis sp. nov., isolated from Antarctic soil.</title>
        <authorList>
            <person name="Sedlacek I."/>
            <person name="Kralova S."/>
            <person name="Kyrova K."/>
            <person name="Maslanova I."/>
            <person name="Stankova E."/>
            <person name="Vrbovska V."/>
            <person name="Nemec M."/>
            <person name="Bartak M."/>
            <person name="Svec P."/>
            <person name="Busse H.-J."/>
            <person name="Pantucek R."/>
        </authorList>
    </citation>
    <scope>NUCLEOTIDE SEQUENCE [LARGE SCALE GENOMIC DNA]</scope>
    <source>
        <strain evidence="3 4">CCM 8643</strain>
    </source>
</reference>
<dbReference type="STRING" id="1908237.BEN47_14920"/>
<accession>A0A1G1T3G7</accession>
<feature type="domain" description="UspA" evidence="2">
    <location>
        <begin position="218"/>
        <end position="270"/>
    </location>
</feature>
<evidence type="ECO:0000259" key="2">
    <source>
        <dbReference type="Pfam" id="PF00582"/>
    </source>
</evidence>
<dbReference type="PANTHER" id="PTHR46268:SF6">
    <property type="entry name" value="UNIVERSAL STRESS PROTEIN UP12"/>
    <property type="match status" value="1"/>
</dbReference>
<dbReference type="Proteomes" id="UP000176294">
    <property type="component" value="Unassembled WGS sequence"/>
</dbReference>
<dbReference type="EMBL" id="MDZB01000106">
    <property type="protein sequence ID" value="OGX85405.1"/>
    <property type="molecule type" value="Genomic_DNA"/>
</dbReference>
<evidence type="ECO:0000313" key="4">
    <source>
        <dbReference type="Proteomes" id="UP000176294"/>
    </source>
</evidence>
<sequence length="273" mass="29239">MTPSFIILTDFFAVSPRALAYTTGLAAAQQARVVLLHVCHDGLRGPGEKGSPRTEWNKQHQRRELAQLASAQPVPPELVVSEEFFPDAVRQTVRAHQGQLLVLGQPGVAEQPVEVVAGVAQQLLEQALCPVLVVPAAASEVVPPRRLLLAVDGQPFDLHPLPDLVRQLLASPKTALEVVCITESATSRPDPSAVLSTIRIHDVGPAMPLNGLHLRHAPDVAAGILAEAVGQRADMLVVVARRHSLLGSLFHRSITAQLLEQSPVPVLVLPARD</sequence>
<comment type="similarity">
    <text evidence="1">Belongs to the universal stress protein A family.</text>
</comment>
<dbReference type="CDD" id="cd00293">
    <property type="entry name" value="USP-like"/>
    <property type="match status" value="1"/>
</dbReference>
<dbReference type="Pfam" id="PF00582">
    <property type="entry name" value="Usp"/>
    <property type="match status" value="2"/>
</dbReference>
<organism evidence="3 4">
    <name type="scientific">Hymenobacter lapidarius</name>
    <dbReference type="NCBI Taxonomy" id="1908237"/>
    <lineage>
        <taxon>Bacteria</taxon>
        <taxon>Pseudomonadati</taxon>
        <taxon>Bacteroidota</taxon>
        <taxon>Cytophagia</taxon>
        <taxon>Cytophagales</taxon>
        <taxon>Hymenobacteraceae</taxon>
        <taxon>Hymenobacter</taxon>
    </lineage>
</organism>
<evidence type="ECO:0000256" key="1">
    <source>
        <dbReference type="ARBA" id="ARBA00008791"/>
    </source>
</evidence>